<name>A0ACC3DUI3_9PEZI</name>
<proteinExistence type="predicted"/>
<organism evidence="1 2">
    <name type="scientific">Coniosporium uncinatum</name>
    <dbReference type="NCBI Taxonomy" id="93489"/>
    <lineage>
        <taxon>Eukaryota</taxon>
        <taxon>Fungi</taxon>
        <taxon>Dikarya</taxon>
        <taxon>Ascomycota</taxon>
        <taxon>Pezizomycotina</taxon>
        <taxon>Dothideomycetes</taxon>
        <taxon>Dothideomycetes incertae sedis</taxon>
        <taxon>Coniosporium</taxon>
    </lineage>
</organism>
<comment type="caution">
    <text evidence="1">The sequence shown here is derived from an EMBL/GenBank/DDBJ whole genome shotgun (WGS) entry which is preliminary data.</text>
</comment>
<keyword evidence="2" id="KW-1185">Reference proteome</keyword>
<sequence length="309" mass="32858">MFSSPGFRRLILGLAVCLWQFNSLLSAALVQSQLRTANSTAVSMSGTERFWLLNIANVIYGLLFLPSSYLGDAVGVPAFTICGTALAAVGTGLFVFYESQSYAQLMAARVVTALGESFLLPQIFGTLAVKRQRKFLLKLFIYAVSVLPFYGLTSAFFTSMSLNGNRPTYVSVAVAAGTTGFSCGVTFSAEEEEAPLNQEYTDAPTDQQSLGAAPKPSPPARARVPVLARHPDCGHLAAPSSVISPTRYVALATPSSPLDWVLRAVGPVTSHSTWSVGLLVKVLKLLAGADPHYDPNAEMGKAGITLDRS</sequence>
<accession>A0ACC3DUI3</accession>
<evidence type="ECO:0000313" key="1">
    <source>
        <dbReference type="EMBL" id="KAK3080236.1"/>
    </source>
</evidence>
<protein>
    <submittedName>
        <fullName evidence="1">Uncharacterized protein</fullName>
    </submittedName>
</protein>
<reference evidence="1" key="1">
    <citation type="submission" date="2024-09" db="EMBL/GenBank/DDBJ databases">
        <title>Black Yeasts Isolated from many extreme environments.</title>
        <authorList>
            <person name="Coleine C."/>
            <person name="Stajich J.E."/>
            <person name="Selbmann L."/>
        </authorList>
    </citation>
    <scope>NUCLEOTIDE SEQUENCE</scope>
    <source>
        <strain evidence="1">CCFEE 5737</strain>
    </source>
</reference>
<dbReference type="EMBL" id="JAWDJW010000667">
    <property type="protein sequence ID" value="KAK3080236.1"/>
    <property type="molecule type" value="Genomic_DNA"/>
</dbReference>
<gene>
    <name evidence="1" type="ORF">LTS18_002779</name>
</gene>
<dbReference type="Proteomes" id="UP001186974">
    <property type="component" value="Unassembled WGS sequence"/>
</dbReference>
<evidence type="ECO:0000313" key="2">
    <source>
        <dbReference type="Proteomes" id="UP001186974"/>
    </source>
</evidence>